<dbReference type="InterPro" id="IPR013032">
    <property type="entry name" value="EGF-like_CS"/>
</dbReference>
<evidence type="ECO:0000313" key="10">
    <source>
        <dbReference type="EMBL" id="CAB1454620.1"/>
    </source>
</evidence>
<dbReference type="SMART" id="SM00282">
    <property type="entry name" value="LamG"/>
    <property type="match status" value="3"/>
</dbReference>
<keyword evidence="11" id="KW-1185">Reference proteome</keyword>
<feature type="domain" description="EGF-like" evidence="9">
    <location>
        <begin position="722"/>
        <end position="759"/>
    </location>
</feature>
<feature type="domain" description="EGF-like" evidence="9">
    <location>
        <begin position="462"/>
        <end position="498"/>
    </location>
</feature>
<feature type="disulfide bond" evidence="7">
    <location>
        <begin position="445"/>
        <end position="454"/>
    </location>
</feature>
<dbReference type="Pfam" id="PF02210">
    <property type="entry name" value="Laminin_G_2"/>
    <property type="match status" value="2"/>
</dbReference>
<name>A0A9N7Z811_PLEPL</name>
<keyword evidence="6" id="KW-0325">Glycoprotein</keyword>
<dbReference type="FunFam" id="2.10.25.10:FF:000591">
    <property type="entry name" value="Protein eyes shut homolog"/>
    <property type="match status" value="1"/>
</dbReference>
<feature type="disulfide bond" evidence="7">
    <location>
        <begin position="711"/>
        <end position="720"/>
    </location>
</feature>
<dbReference type="FunFam" id="2.60.120.200:FF:000210">
    <property type="entry name" value="Protein eyes shut homolog"/>
    <property type="match status" value="1"/>
</dbReference>
<feature type="disulfide bond" evidence="7">
    <location>
        <begin position="170"/>
        <end position="179"/>
    </location>
</feature>
<dbReference type="InterPro" id="IPR013320">
    <property type="entry name" value="ConA-like_dom_sf"/>
</dbReference>
<feature type="disulfide bond" evidence="7">
    <location>
        <begin position="207"/>
        <end position="216"/>
    </location>
</feature>
<keyword evidence="3" id="KW-0677">Repeat</keyword>
<evidence type="ECO:0000256" key="6">
    <source>
        <dbReference type="ARBA" id="ARBA00023180"/>
    </source>
</evidence>
<dbReference type="SMART" id="SM00181">
    <property type="entry name" value="EGF"/>
    <property type="match status" value="6"/>
</dbReference>
<dbReference type="CDD" id="cd00110">
    <property type="entry name" value="LamG"/>
    <property type="match status" value="3"/>
</dbReference>
<feature type="domain" description="Laminin G" evidence="8">
    <location>
        <begin position="764"/>
        <end position="949"/>
    </location>
</feature>
<evidence type="ECO:0000259" key="8">
    <source>
        <dbReference type="PROSITE" id="PS50025"/>
    </source>
</evidence>
<organism evidence="10 11">
    <name type="scientific">Pleuronectes platessa</name>
    <name type="common">European plaice</name>
    <dbReference type="NCBI Taxonomy" id="8262"/>
    <lineage>
        <taxon>Eukaryota</taxon>
        <taxon>Metazoa</taxon>
        <taxon>Chordata</taxon>
        <taxon>Craniata</taxon>
        <taxon>Vertebrata</taxon>
        <taxon>Euteleostomi</taxon>
        <taxon>Actinopterygii</taxon>
        <taxon>Neopterygii</taxon>
        <taxon>Teleostei</taxon>
        <taxon>Neoteleostei</taxon>
        <taxon>Acanthomorphata</taxon>
        <taxon>Carangaria</taxon>
        <taxon>Pleuronectiformes</taxon>
        <taxon>Pleuronectoidei</taxon>
        <taxon>Pleuronectidae</taxon>
        <taxon>Pleuronectes</taxon>
    </lineage>
</organism>
<dbReference type="FunFam" id="2.60.120.200:FF:000183">
    <property type="entry name" value="Protein eyes shut homolog"/>
    <property type="match status" value="1"/>
</dbReference>
<evidence type="ECO:0000256" key="3">
    <source>
        <dbReference type="ARBA" id="ARBA00022737"/>
    </source>
</evidence>
<keyword evidence="2" id="KW-0732">Signal</keyword>
<dbReference type="SUPFAM" id="SSF49899">
    <property type="entry name" value="Concanavalin A-like lectins/glucanases"/>
    <property type="match status" value="4"/>
</dbReference>
<gene>
    <name evidence="10" type="ORF">PLEPLA_LOCUS42386</name>
</gene>
<feature type="domain" description="EGF-like" evidence="9">
    <location>
        <begin position="181"/>
        <end position="217"/>
    </location>
</feature>
<feature type="domain" description="EGF-like" evidence="9">
    <location>
        <begin position="144"/>
        <end position="180"/>
    </location>
</feature>
<evidence type="ECO:0000256" key="1">
    <source>
        <dbReference type="ARBA" id="ARBA00022536"/>
    </source>
</evidence>
<dbReference type="InterPro" id="IPR001881">
    <property type="entry name" value="EGF-like_Ca-bd_dom"/>
</dbReference>
<feature type="domain" description="Laminin G" evidence="8">
    <location>
        <begin position="228"/>
        <end position="418"/>
    </location>
</feature>
<dbReference type="GO" id="GO:0005604">
    <property type="term" value="C:basement membrane"/>
    <property type="evidence" value="ECO:0007669"/>
    <property type="project" value="UniProtKB-ARBA"/>
</dbReference>
<evidence type="ECO:0000256" key="5">
    <source>
        <dbReference type="ARBA" id="ARBA00023157"/>
    </source>
</evidence>
<dbReference type="InterPro" id="IPR000742">
    <property type="entry name" value="EGF"/>
</dbReference>
<dbReference type="FunFam" id="2.10.25.10:FF:000508">
    <property type="entry name" value="Eyes shut homolog"/>
    <property type="match status" value="1"/>
</dbReference>
<dbReference type="InterPro" id="IPR001791">
    <property type="entry name" value="Laminin_G"/>
</dbReference>
<evidence type="ECO:0008006" key="12">
    <source>
        <dbReference type="Google" id="ProtNLM"/>
    </source>
</evidence>
<proteinExistence type="predicted"/>
<dbReference type="GO" id="GO:0005509">
    <property type="term" value="F:calcium ion binding"/>
    <property type="evidence" value="ECO:0007669"/>
    <property type="project" value="InterPro"/>
</dbReference>
<reference evidence="10" key="1">
    <citation type="submission" date="2020-03" db="EMBL/GenBank/DDBJ databases">
        <authorList>
            <person name="Weist P."/>
        </authorList>
    </citation>
    <scope>NUCLEOTIDE SEQUENCE</scope>
</reference>
<protein>
    <recommendedName>
        <fullName evidence="12">Protein eyes shut homolog</fullName>
    </recommendedName>
</protein>
<feature type="disulfide bond" evidence="7">
    <location>
        <begin position="749"/>
        <end position="758"/>
    </location>
</feature>
<keyword evidence="4" id="KW-0106">Calcium</keyword>
<dbReference type="InterPro" id="IPR050372">
    <property type="entry name" value="Neurexin-related_CASP"/>
</dbReference>
<sequence>MLSMSPRDCLLSISQANKKRRYRAPECASSAFWQQDTDANPGLSLFSLNRYNLPVGKQGGSCMIEIAADNGTAQRLEEYVSHPKSEGTFGPLYLGDVSSHWELHDRSVKGARRFIGCIRELQINTKEIYLVGEAVRGRNIQNCEPPVCQHLPCRNGGTCVSDAEDWFCECPPLFTGRLCQFDACERDPCGHGATCIPKSPLEVVCLCPYGRQGLLCDESINVTRARFSGSDEFGYTSFVAYSSVPSLSFFYEFKLKFTLANNSSAVKDNLILFAGHKGQGDDGDDFFVLGLRSGRVVHRFNLGSGVATIVSDRLNQRVNIHTVIFGRSKKTGWLKVNGQRNRTAASPGPLVGLNVFNRLFVGGYNEYTPELLPLGSRFRHSFQGCIFDVLFRTRTDRKFQALGQPAGHPAFGRSVGQCGVTPCVHIHCRNGGTCVDSGSSVYCQCPFGWKGALCSETVSVCDVEHSPPPLCARGSTCIPLPNGYTCQCPLGTAGLYCEKAVTISDPFFSGNLSSWMSFPPTGLRHRTALQLQFQPLSPDGILVYTAQHLSARAGDFFCLSLKSGFVQLRYNLGDGPRVLQSVNKVDRSGRTWHRVTAGRVGHRGFLSLDDKEVRENATEGMTTLDVATDIFVGGVSTLSFVSTDATEGEPTGFTGGMRELLLNDAELELTEMGAVSGANVGDWDGTACGYKVCQNEGHCRVTGSHSFTCVCPPSWTGSVCNQSVSCANNTCRHGSSCAPSNVTAYHCMCPLGWGGEYCDAEVSTDVLHFVGNSYVKHSDPRYKTRNLKNTQVSFSFRASSNVGLIMWMGKAEHEDDDYLAVGLESGHLKIAVNLGERLPLPVTFGNQTLCCDRWHNISLSLNSTVLQVFLNSRRILFEDVDPFERYVALNYAGQIYFGGFELHRNVSIVTSGLFSEGFEGNLRNVYIFEDTRPVLFLKNSDGFNVYKGNE</sequence>
<dbReference type="FunFam" id="2.10.25.10:FF:000747">
    <property type="entry name" value="Protein eyes shut homolog"/>
    <property type="match status" value="1"/>
</dbReference>
<dbReference type="PROSITE" id="PS00022">
    <property type="entry name" value="EGF_1"/>
    <property type="match status" value="6"/>
</dbReference>
<dbReference type="FunFam" id="2.60.120.200:FF:000190">
    <property type="entry name" value="Protein eyes shut homolog"/>
    <property type="match status" value="1"/>
</dbReference>
<feature type="domain" description="EGF-like" evidence="9">
    <location>
        <begin position="419"/>
        <end position="455"/>
    </location>
</feature>
<dbReference type="PROSITE" id="PS50025">
    <property type="entry name" value="LAM_G_DOMAIN"/>
    <property type="match status" value="3"/>
</dbReference>
<dbReference type="CDD" id="cd00054">
    <property type="entry name" value="EGF_CA"/>
    <property type="match status" value="3"/>
</dbReference>
<keyword evidence="5 7" id="KW-1015">Disulfide bond</keyword>
<dbReference type="EMBL" id="CADEAL010004219">
    <property type="protein sequence ID" value="CAB1454620.1"/>
    <property type="molecule type" value="Genomic_DNA"/>
</dbReference>
<dbReference type="AlphaFoldDB" id="A0A9N7Z811"/>
<dbReference type="PROSITE" id="PS01186">
    <property type="entry name" value="EGF_2"/>
    <property type="match status" value="2"/>
</dbReference>
<dbReference type="PANTHER" id="PTHR15036:SF93">
    <property type="entry name" value="EYS PROTEIN"/>
    <property type="match status" value="1"/>
</dbReference>
<dbReference type="Pfam" id="PF00008">
    <property type="entry name" value="EGF"/>
    <property type="match status" value="2"/>
</dbReference>
<evidence type="ECO:0000259" key="9">
    <source>
        <dbReference type="PROSITE" id="PS50026"/>
    </source>
</evidence>
<evidence type="ECO:0000256" key="2">
    <source>
        <dbReference type="ARBA" id="ARBA00022729"/>
    </source>
</evidence>
<dbReference type="Pfam" id="PF00054">
    <property type="entry name" value="Laminin_G_1"/>
    <property type="match status" value="1"/>
</dbReference>
<evidence type="ECO:0000313" key="11">
    <source>
        <dbReference type="Proteomes" id="UP001153269"/>
    </source>
</evidence>
<dbReference type="Pfam" id="PF12661">
    <property type="entry name" value="hEGF"/>
    <property type="match status" value="2"/>
</dbReference>
<dbReference type="GO" id="GO:0048589">
    <property type="term" value="P:developmental growth"/>
    <property type="evidence" value="ECO:0007669"/>
    <property type="project" value="UniProtKB-ARBA"/>
</dbReference>
<dbReference type="Gene3D" id="2.10.25.10">
    <property type="entry name" value="Laminin"/>
    <property type="match status" value="6"/>
</dbReference>
<accession>A0A9N7Z811</accession>
<feature type="domain" description="EGF-like" evidence="9">
    <location>
        <begin position="684"/>
        <end position="721"/>
    </location>
</feature>
<dbReference type="FunFam" id="2.10.25.10:FF:000373">
    <property type="entry name" value="sushi, nidogen and EGF-like domain-containing protein 1"/>
    <property type="match status" value="1"/>
</dbReference>
<keyword evidence="1 7" id="KW-0245">EGF-like domain</keyword>
<dbReference type="PROSITE" id="PS50026">
    <property type="entry name" value="EGF_3"/>
    <property type="match status" value="6"/>
</dbReference>
<comment type="caution">
    <text evidence="10">The sequence shown here is derived from an EMBL/GenBank/DDBJ whole genome shotgun (WGS) entry which is preliminary data.</text>
</comment>
<comment type="caution">
    <text evidence="7">Lacks conserved residue(s) required for the propagation of feature annotation.</text>
</comment>
<dbReference type="PANTHER" id="PTHR15036">
    <property type="entry name" value="PIKACHURIN-LIKE PROTEIN"/>
    <property type="match status" value="1"/>
</dbReference>
<dbReference type="Proteomes" id="UP001153269">
    <property type="component" value="Unassembled WGS sequence"/>
</dbReference>
<dbReference type="FunFam" id="2.10.25.10:FF:000012">
    <property type="entry name" value="Delta-like protein"/>
    <property type="match status" value="1"/>
</dbReference>
<evidence type="ECO:0000256" key="4">
    <source>
        <dbReference type="ARBA" id="ARBA00022837"/>
    </source>
</evidence>
<dbReference type="SUPFAM" id="SSF57196">
    <property type="entry name" value="EGF/Laminin"/>
    <property type="match status" value="3"/>
</dbReference>
<dbReference type="Gene3D" id="2.60.120.200">
    <property type="match status" value="4"/>
</dbReference>
<feature type="domain" description="Laminin G" evidence="8">
    <location>
        <begin position="505"/>
        <end position="688"/>
    </location>
</feature>
<evidence type="ECO:0000256" key="7">
    <source>
        <dbReference type="PROSITE-ProRule" id="PRU00076"/>
    </source>
</evidence>
<feature type="disulfide bond" evidence="7">
    <location>
        <begin position="488"/>
        <end position="497"/>
    </location>
</feature>
<dbReference type="SMART" id="SM00179">
    <property type="entry name" value="EGF_CA"/>
    <property type="match status" value="3"/>
</dbReference>